<evidence type="ECO:0008006" key="2">
    <source>
        <dbReference type="Google" id="ProtNLM"/>
    </source>
</evidence>
<name>A0A645J0M2_9ZZZZ</name>
<evidence type="ECO:0000313" key="1">
    <source>
        <dbReference type="EMBL" id="MPN52993.1"/>
    </source>
</evidence>
<accession>A0A645J0M2</accession>
<dbReference type="AlphaFoldDB" id="A0A645J0M2"/>
<dbReference type="EMBL" id="VSSQ01119656">
    <property type="protein sequence ID" value="MPN52993.1"/>
    <property type="molecule type" value="Genomic_DNA"/>
</dbReference>
<comment type="caution">
    <text evidence="1">The sequence shown here is derived from an EMBL/GenBank/DDBJ whole genome shotgun (WGS) entry which is preliminary data.</text>
</comment>
<sequence length="70" mass="8421">MIHFGNFNEWEGLAEWVNNNDKYEFAGDWSDQEHMCGLLDEHLNYYSHIHLENTEPENMQLDLLIPVREK</sequence>
<protein>
    <recommendedName>
        <fullName evidence="2">GyrI-like small molecule binding domain-containing protein</fullName>
    </recommendedName>
</protein>
<reference evidence="1" key="1">
    <citation type="submission" date="2019-08" db="EMBL/GenBank/DDBJ databases">
        <authorList>
            <person name="Kucharzyk K."/>
            <person name="Murdoch R.W."/>
            <person name="Higgins S."/>
            <person name="Loffler F."/>
        </authorList>
    </citation>
    <scope>NUCLEOTIDE SEQUENCE</scope>
</reference>
<proteinExistence type="predicted"/>
<gene>
    <name evidence="1" type="ORF">SDC9_200656</name>
</gene>
<organism evidence="1">
    <name type="scientific">bioreactor metagenome</name>
    <dbReference type="NCBI Taxonomy" id="1076179"/>
    <lineage>
        <taxon>unclassified sequences</taxon>
        <taxon>metagenomes</taxon>
        <taxon>ecological metagenomes</taxon>
    </lineage>
</organism>